<dbReference type="InParanoid" id="D2UZK3"/>
<dbReference type="InterPro" id="IPR058919">
    <property type="entry name" value="Pep3/Vps18_RING_C"/>
</dbReference>
<keyword evidence="13" id="KW-1185">Reference proteome</keyword>
<feature type="coiled-coil region" evidence="8">
    <location>
        <begin position="1067"/>
        <end position="1108"/>
    </location>
</feature>
<dbReference type="GO" id="GO:0005768">
    <property type="term" value="C:endosome"/>
    <property type="evidence" value="ECO:0007669"/>
    <property type="project" value="TreeGrafter"/>
</dbReference>
<feature type="compositionally biased region" description="Acidic residues" evidence="9">
    <location>
        <begin position="870"/>
        <end position="885"/>
    </location>
</feature>
<keyword evidence="4" id="KW-0862">Zinc</keyword>
<feature type="compositionally biased region" description="Acidic residues" evidence="9">
    <location>
        <begin position="76"/>
        <end position="86"/>
    </location>
</feature>
<comment type="subcellular location">
    <subcellularLocation>
        <location evidence="6">Endomembrane system</location>
        <topology evidence="6">Peripheral membrane protein</topology>
        <orientation evidence="6">Cytoplasmic side</orientation>
    </subcellularLocation>
</comment>
<reference evidence="12 13" key="1">
    <citation type="journal article" date="2010" name="Cell">
        <title>The genome of Naegleria gruberi illuminates early eukaryotic versatility.</title>
        <authorList>
            <person name="Fritz-Laylin L.K."/>
            <person name="Prochnik S.E."/>
            <person name="Ginger M.L."/>
            <person name="Dacks J.B."/>
            <person name="Carpenter M.L."/>
            <person name="Field M.C."/>
            <person name="Kuo A."/>
            <person name="Paredez A."/>
            <person name="Chapman J."/>
            <person name="Pham J."/>
            <person name="Shu S."/>
            <person name="Neupane R."/>
            <person name="Cipriano M."/>
            <person name="Mancuso J."/>
            <person name="Tu H."/>
            <person name="Salamov A."/>
            <person name="Lindquist E."/>
            <person name="Shapiro H."/>
            <person name="Lucas S."/>
            <person name="Grigoriev I.V."/>
            <person name="Cande W.Z."/>
            <person name="Fulton C."/>
            <person name="Rokhsar D.S."/>
            <person name="Dawson S.C."/>
        </authorList>
    </citation>
    <scope>NUCLEOTIDE SEQUENCE [LARGE SCALE GENOMIC DNA]</scope>
    <source>
        <strain evidence="12 13">NEG-M</strain>
    </source>
</reference>
<evidence type="ECO:0000256" key="5">
    <source>
        <dbReference type="ARBA" id="ARBA00023136"/>
    </source>
</evidence>
<dbReference type="RefSeq" id="XP_002682913.1">
    <property type="nucleotide sequence ID" value="XM_002682867.1"/>
</dbReference>
<evidence type="ECO:0000256" key="3">
    <source>
        <dbReference type="ARBA" id="ARBA00022771"/>
    </source>
</evidence>
<keyword evidence="3" id="KW-0863">Zinc-finger</keyword>
<organism evidence="13">
    <name type="scientific">Naegleria gruberi</name>
    <name type="common">Amoeba</name>
    <dbReference type="NCBI Taxonomy" id="5762"/>
    <lineage>
        <taxon>Eukaryota</taxon>
        <taxon>Discoba</taxon>
        <taxon>Heterolobosea</taxon>
        <taxon>Tetramitia</taxon>
        <taxon>Eutetramitia</taxon>
        <taxon>Vahlkampfiidae</taxon>
        <taxon>Naegleria</taxon>
    </lineage>
</organism>
<evidence type="ECO:0000256" key="7">
    <source>
        <dbReference type="PROSITE-ProRule" id="PRU01006"/>
    </source>
</evidence>
<dbReference type="GO" id="GO:0007032">
    <property type="term" value="P:endosome organization"/>
    <property type="evidence" value="ECO:0007669"/>
    <property type="project" value="TreeGrafter"/>
</dbReference>
<dbReference type="GO" id="GO:0007033">
    <property type="term" value="P:vacuole organization"/>
    <property type="evidence" value="ECO:0007669"/>
    <property type="project" value="TreeGrafter"/>
</dbReference>
<feature type="compositionally biased region" description="Low complexity" evidence="9">
    <location>
        <begin position="45"/>
        <end position="66"/>
    </location>
</feature>
<dbReference type="SMART" id="SM00299">
    <property type="entry name" value="CLH"/>
    <property type="match status" value="1"/>
</dbReference>
<feature type="region of interest" description="Disordered" evidence="9">
    <location>
        <begin position="35"/>
        <end position="100"/>
    </location>
</feature>
<dbReference type="AlphaFoldDB" id="D2UZK3"/>
<sequence>MLPHDEEDLLNGGDWDVGLGGFSSRQTTNKKLGFSTTKDFTTAGDKTNSSSNLTNNKKTNDTSTLLSSAYNLNGIDSDEDNDDENEGLASSNKHDGETLPSDLLQQQNMGQDRFEVEEIKFEFSKSFTHVRASKGNLLLATNQNTCIYVDDDFERYREFRLSHNDDDDDEKIHKCFIDPSGFHVLISMTNGDNYYFNTQYNKNPKLVAKLKNMIIESIGWDAEQCNREETGTILLGTNDSKIFECILYDDLKDPVKNSLKLLFDFNDCDMLVSTGPITGIEIEHFPKTKNSFNTYLVLVSTRLRMFEFIGGPTLQDVFASYKQSFDLLKYKELPAKRSDMLPNSELHLFKKDSSSLTDQESFAWLSNAGVYHGVLNFANPQSRQSGTSIITESEVIQYDNKSSSQVISIAISEFHMFVLYPEKLQILMQPPGLCTASSVNPMMLSSLLVDPMNDNQTNQQGIQGIDKFFGYGTTDNSNITGSSNNLNLFMASLTNVGEISLSDIRVVYQKTFPVGTCGELIGMCTDTSNRFIYLYSNSSVWRILIEDEERDVWKLYLEQALDPKSSKESYFDVAFKLCKQDPKTKDIVLSAKADYFFKVGRFNDAANIYAMTSKSFEQVSIAFHNKGQKDALRIYVLAKLQSLKKNIKTENQDATQLCCLCTWLTEMYLDKINELYDLVSLQSQQTRDITSSNQVSFEEQYTVIKNEFRKFLEDNKKYLNKETTFRLITSHGQTEEVLYYAMLIEDYERVISHCITEKEYSEALEILNKFCTTRAYEDYFYKFSPILMQHLPKETVNTLTQKRFLDSGKLIPALMRYISHQQASMNNTGSLPPITLNSTFHTLTNNLNITTALSSNNSMLSSYTKKKSPEDDDEDALTESLDEDDDNAKITQKLNENQQFSSLLTNDQQNHVIRYLEWCIKKQENEDPAIHNLLLTLYADLDDDEKLLTFLDTEGENNFYDPKYALRVCSQKKKIEACVRLYSAMQLFDDAVDLALENDDIDLARECADKPDDDENRKKLWLKIAKHVINHNTGVKQAIEFLSYTDKIKLEDILPYFPDFSRIDDFKEEICKSLDQYKNEIEKLKNDMQLATQTASEIREDIKELKHRYGFITSNAKCDLSSKSVLTTDFYLFPCQHVFRADALVEEVIKHTKSENGREKLKQLEEKRRLYNRQVELLNANSSSGNQSSGSNSGLLDQKELSQLQDELRELDEILSSECPLCGEMMINSIDEGFIASDENQSEILSWSIN</sequence>
<dbReference type="PROSITE" id="PS50236">
    <property type="entry name" value="CHCR"/>
    <property type="match status" value="1"/>
</dbReference>
<dbReference type="InterPro" id="IPR007810">
    <property type="entry name" value="Pep3/Vps18_beta-prop"/>
</dbReference>
<dbReference type="Pfam" id="PF26148">
    <property type="entry name" value="VPS18_RING_C"/>
    <property type="match status" value="1"/>
</dbReference>
<feature type="coiled-coil region" evidence="8">
    <location>
        <begin position="1154"/>
        <end position="1181"/>
    </location>
</feature>
<gene>
    <name evidence="12" type="ORF">NAEGRDRAFT_56631</name>
</gene>
<protein>
    <submittedName>
        <fullName evidence="12">Vacuolar protein sorting protein</fullName>
    </submittedName>
</protein>
<evidence type="ECO:0000256" key="9">
    <source>
        <dbReference type="SAM" id="MobiDB-lite"/>
    </source>
</evidence>
<feature type="domain" description="Pep3/Vps18 beta-propeller" evidence="10">
    <location>
        <begin position="114"/>
        <end position="427"/>
    </location>
</feature>
<dbReference type="KEGG" id="ngr:NAEGRDRAFT_56631"/>
<evidence type="ECO:0000259" key="11">
    <source>
        <dbReference type="Pfam" id="PF26148"/>
    </source>
</evidence>
<dbReference type="eggNOG" id="KOG2034">
    <property type="taxonomic scope" value="Eukaryota"/>
</dbReference>
<dbReference type="Proteomes" id="UP000006671">
    <property type="component" value="Unassembled WGS sequence"/>
</dbReference>
<feature type="region of interest" description="Disordered" evidence="9">
    <location>
        <begin position="860"/>
        <end position="885"/>
    </location>
</feature>
<dbReference type="GO" id="GO:0030897">
    <property type="term" value="C:HOPS complex"/>
    <property type="evidence" value="ECO:0007669"/>
    <property type="project" value="TreeGrafter"/>
</dbReference>
<dbReference type="PANTHER" id="PTHR23323">
    <property type="entry name" value="VACUOLAR PROTEIN SORTING-ASSOCIATED PROTEIN"/>
    <property type="match status" value="1"/>
</dbReference>
<keyword evidence="2" id="KW-0479">Metal-binding</keyword>
<dbReference type="GO" id="GO:0008270">
    <property type="term" value="F:zinc ion binding"/>
    <property type="evidence" value="ECO:0007669"/>
    <property type="project" value="UniProtKB-KW"/>
</dbReference>
<dbReference type="GeneID" id="8855354"/>
<feature type="domain" description="Pep3/Vps18 RING C-terminal" evidence="11">
    <location>
        <begin position="1116"/>
        <end position="1164"/>
    </location>
</feature>
<evidence type="ECO:0000313" key="12">
    <source>
        <dbReference type="EMBL" id="EFC50169.1"/>
    </source>
</evidence>
<name>D2UZK3_NAEGR</name>
<dbReference type="VEuPathDB" id="AmoebaDB:NAEGRDRAFT_56631"/>
<dbReference type="InterPro" id="IPR055358">
    <property type="entry name" value="CHCR"/>
</dbReference>
<evidence type="ECO:0000313" key="13">
    <source>
        <dbReference type="Proteomes" id="UP000006671"/>
    </source>
</evidence>
<evidence type="ECO:0000259" key="10">
    <source>
        <dbReference type="Pfam" id="PF05131"/>
    </source>
</evidence>
<keyword evidence="5" id="KW-0472">Membrane</keyword>
<dbReference type="STRING" id="5762.D2UZK3"/>
<dbReference type="OrthoDB" id="1845386at2759"/>
<accession>D2UZK3</accession>
<dbReference type="PANTHER" id="PTHR23323:SF26">
    <property type="entry name" value="VACUOLAR PROTEIN SORTING-ASSOCIATED PROTEIN 18 HOMOLOG"/>
    <property type="match status" value="1"/>
</dbReference>
<keyword evidence="8" id="KW-0175">Coiled coil</keyword>
<evidence type="ECO:0000256" key="2">
    <source>
        <dbReference type="ARBA" id="ARBA00022723"/>
    </source>
</evidence>
<dbReference type="GO" id="GO:0030674">
    <property type="term" value="F:protein-macromolecule adaptor activity"/>
    <property type="evidence" value="ECO:0007669"/>
    <property type="project" value="TreeGrafter"/>
</dbReference>
<dbReference type="InterPro" id="IPR000547">
    <property type="entry name" value="Clathrin_H-chain/VPS_repeat"/>
</dbReference>
<evidence type="ECO:0000256" key="8">
    <source>
        <dbReference type="SAM" id="Coils"/>
    </source>
</evidence>
<dbReference type="FunCoup" id="D2UZK3">
    <property type="interactions" value="481"/>
</dbReference>
<dbReference type="GO" id="GO:0048284">
    <property type="term" value="P:organelle fusion"/>
    <property type="evidence" value="ECO:0007669"/>
    <property type="project" value="TreeGrafter"/>
</dbReference>
<feature type="repeat" description="CHCR" evidence="7">
    <location>
        <begin position="877"/>
        <end position="1037"/>
    </location>
</feature>
<dbReference type="GO" id="GO:0006904">
    <property type="term" value="P:vesicle docking involved in exocytosis"/>
    <property type="evidence" value="ECO:0007669"/>
    <property type="project" value="TreeGrafter"/>
</dbReference>
<dbReference type="Pfam" id="PF00637">
    <property type="entry name" value="Clathrin"/>
    <property type="match status" value="1"/>
</dbReference>
<evidence type="ECO:0000256" key="4">
    <source>
        <dbReference type="ARBA" id="ARBA00022833"/>
    </source>
</evidence>
<dbReference type="Pfam" id="PF05131">
    <property type="entry name" value="Pep3_Vps18"/>
    <property type="match status" value="1"/>
</dbReference>
<comment type="similarity">
    <text evidence="1">Belongs to the VPS18 family.</text>
</comment>
<proteinExistence type="inferred from homology"/>
<dbReference type="OMA" id="WIQREKW"/>
<dbReference type="EMBL" id="GG738846">
    <property type="protein sequence ID" value="EFC50169.1"/>
    <property type="molecule type" value="Genomic_DNA"/>
</dbReference>
<evidence type="ECO:0000256" key="6">
    <source>
        <dbReference type="ARBA" id="ARBA00029433"/>
    </source>
</evidence>
<dbReference type="GO" id="GO:0006886">
    <property type="term" value="P:intracellular protein transport"/>
    <property type="evidence" value="ECO:0007669"/>
    <property type="project" value="UniProtKB-UniRule"/>
</dbReference>
<evidence type="ECO:0000256" key="1">
    <source>
        <dbReference type="ARBA" id="ARBA00010454"/>
    </source>
</evidence>